<dbReference type="GO" id="GO:0004527">
    <property type="term" value="F:exonuclease activity"/>
    <property type="evidence" value="ECO:0007669"/>
    <property type="project" value="UniProtKB-KW"/>
</dbReference>
<dbReference type="InterPro" id="IPR036397">
    <property type="entry name" value="RNaseH_sf"/>
</dbReference>
<proteinExistence type="predicted"/>
<evidence type="ECO:0000256" key="2">
    <source>
        <dbReference type="ARBA" id="ARBA00022801"/>
    </source>
</evidence>
<accession>A0ABW2SCH3</accession>
<name>A0ABW2SCH3_9BURK</name>
<evidence type="ECO:0000256" key="3">
    <source>
        <dbReference type="ARBA" id="ARBA00022839"/>
    </source>
</evidence>
<protein>
    <submittedName>
        <fullName evidence="5">3'-5' exonuclease</fullName>
    </submittedName>
</protein>
<dbReference type="Proteomes" id="UP001596457">
    <property type="component" value="Unassembled WGS sequence"/>
</dbReference>
<dbReference type="SMART" id="SM00479">
    <property type="entry name" value="EXOIII"/>
    <property type="match status" value="1"/>
</dbReference>
<dbReference type="InterPro" id="IPR012337">
    <property type="entry name" value="RNaseH-like_sf"/>
</dbReference>
<keyword evidence="1" id="KW-0540">Nuclease</keyword>
<dbReference type="Gene3D" id="3.30.420.10">
    <property type="entry name" value="Ribonuclease H-like superfamily/Ribonuclease H"/>
    <property type="match status" value="1"/>
</dbReference>
<evidence type="ECO:0000259" key="4">
    <source>
        <dbReference type="SMART" id="SM00479"/>
    </source>
</evidence>
<comment type="caution">
    <text evidence="5">The sequence shown here is derived from an EMBL/GenBank/DDBJ whole genome shotgun (WGS) entry which is preliminary data.</text>
</comment>
<evidence type="ECO:0000313" key="5">
    <source>
        <dbReference type="EMBL" id="MFC7460790.1"/>
    </source>
</evidence>
<dbReference type="SUPFAM" id="SSF53098">
    <property type="entry name" value="Ribonuclease H-like"/>
    <property type="match status" value="1"/>
</dbReference>
<sequence>MNTALFYDTETSGLPLFSEPSEDPRQPHIVQLGALLVDLDTDKTLASMDVIVRPHGWTIPDEVSAIHGINTEMAMDLGIPEGTAVEMLLEMWRPSAPRLRIGHNESFDARIMRIALMRHCDAEVADQWKAGLADCTAVLTTKLCALPPTEAMRRTGRSHFKTPKLTEAYLHMFGRELQNAHSAMADAQACREIYQHVKRPAPALAA</sequence>
<evidence type="ECO:0000256" key="1">
    <source>
        <dbReference type="ARBA" id="ARBA00022722"/>
    </source>
</evidence>
<dbReference type="EMBL" id="JBHTBZ010000020">
    <property type="protein sequence ID" value="MFC7460790.1"/>
    <property type="molecule type" value="Genomic_DNA"/>
</dbReference>
<keyword evidence="3 5" id="KW-0269">Exonuclease</keyword>
<dbReference type="PANTHER" id="PTHR30231:SF4">
    <property type="entry name" value="PROTEIN NEN2"/>
    <property type="match status" value="1"/>
</dbReference>
<dbReference type="RefSeq" id="WP_382200369.1">
    <property type="nucleotide sequence ID" value="NZ_JBHTBZ010000020.1"/>
</dbReference>
<dbReference type="PANTHER" id="PTHR30231">
    <property type="entry name" value="DNA POLYMERASE III SUBUNIT EPSILON"/>
    <property type="match status" value="1"/>
</dbReference>
<feature type="domain" description="Exonuclease" evidence="4">
    <location>
        <begin position="3"/>
        <end position="203"/>
    </location>
</feature>
<dbReference type="CDD" id="cd06127">
    <property type="entry name" value="DEDDh"/>
    <property type="match status" value="1"/>
</dbReference>
<dbReference type="InterPro" id="IPR013520">
    <property type="entry name" value="Ribonucl_H"/>
</dbReference>
<evidence type="ECO:0000313" key="6">
    <source>
        <dbReference type="Proteomes" id="UP001596457"/>
    </source>
</evidence>
<reference evidence="6" key="1">
    <citation type="journal article" date="2019" name="Int. J. Syst. Evol. Microbiol.">
        <title>The Global Catalogue of Microorganisms (GCM) 10K type strain sequencing project: providing services to taxonomists for standard genome sequencing and annotation.</title>
        <authorList>
            <consortium name="The Broad Institute Genomics Platform"/>
            <consortium name="The Broad Institute Genome Sequencing Center for Infectious Disease"/>
            <person name="Wu L."/>
            <person name="Ma J."/>
        </authorList>
    </citation>
    <scope>NUCLEOTIDE SEQUENCE [LARGE SCALE GENOMIC DNA]</scope>
    <source>
        <strain evidence="6">CCUG 53903</strain>
    </source>
</reference>
<dbReference type="Pfam" id="PF00929">
    <property type="entry name" value="RNase_T"/>
    <property type="match status" value="1"/>
</dbReference>
<keyword evidence="2" id="KW-0378">Hydrolase</keyword>
<gene>
    <name evidence="5" type="ORF">ACFQU0_10150</name>
</gene>
<organism evidence="5 6">
    <name type="scientific">Hydrogenophaga defluvii</name>
    <dbReference type="NCBI Taxonomy" id="249410"/>
    <lineage>
        <taxon>Bacteria</taxon>
        <taxon>Pseudomonadati</taxon>
        <taxon>Pseudomonadota</taxon>
        <taxon>Betaproteobacteria</taxon>
        <taxon>Burkholderiales</taxon>
        <taxon>Comamonadaceae</taxon>
        <taxon>Hydrogenophaga</taxon>
    </lineage>
</organism>
<keyword evidence="6" id="KW-1185">Reference proteome</keyword>